<name>A0A6A0AIU5_HAELA</name>
<protein>
    <submittedName>
        <fullName evidence="1">Uncharacterized protein</fullName>
    </submittedName>
</protein>
<proteinExistence type="predicted"/>
<feature type="non-terminal residue" evidence="1">
    <location>
        <position position="1"/>
    </location>
</feature>
<dbReference type="EMBL" id="BLLF01006373">
    <property type="protein sequence ID" value="GFH32191.1"/>
    <property type="molecule type" value="Genomic_DNA"/>
</dbReference>
<dbReference type="Proteomes" id="UP000485058">
    <property type="component" value="Unassembled WGS sequence"/>
</dbReference>
<evidence type="ECO:0000313" key="1">
    <source>
        <dbReference type="EMBL" id="GFH32191.1"/>
    </source>
</evidence>
<feature type="non-terminal residue" evidence="1">
    <location>
        <position position="39"/>
    </location>
</feature>
<dbReference type="AlphaFoldDB" id="A0A6A0AIU5"/>
<reference evidence="1 2" key="1">
    <citation type="submission" date="2020-02" db="EMBL/GenBank/DDBJ databases">
        <title>Draft genome sequence of Haematococcus lacustris strain NIES-144.</title>
        <authorList>
            <person name="Morimoto D."/>
            <person name="Nakagawa S."/>
            <person name="Yoshida T."/>
            <person name="Sawayama S."/>
        </authorList>
    </citation>
    <scope>NUCLEOTIDE SEQUENCE [LARGE SCALE GENOMIC DNA]</scope>
    <source>
        <strain evidence="1 2">NIES-144</strain>
    </source>
</reference>
<comment type="caution">
    <text evidence="1">The sequence shown here is derived from an EMBL/GenBank/DDBJ whole genome shotgun (WGS) entry which is preliminary data.</text>
</comment>
<sequence length="39" mass="4379">MTATARIKELERQVAGLTEERDALKNDIESLCLSSGSRW</sequence>
<evidence type="ECO:0000313" key="2">
    <source>
        <dbReference type="Proteomes" id="UP000485058"/>
    </source>
</evidence>
<organism evidence="1 2">
    <name type="scientific">Haematococcus lacustris</name>
    <name type="common">Green alga</name>
    <name type="synonym">Haematococcus pluvialis</name>
    <dbReference type="NCBI Taxonomy" id="44745"/>
    <lineage>
        <taxon>Eukaryota</taxon>
        <taxon>Viridiplantae</taxon>
        <taxon>Chlorophyta</taxon>
        <taxon>core chlorophytes</taxon>
        <taxon>Chlorophyceae</taxon>
        <taxon>CS clade</taxon>
        <taxon>Chlamydomonadales</taxon>
        <taxon>Haematococcaceae</taxon>
        <taxon>Haematococcus</taxon>
    </lineage>
</organism>
<keyword evidence="2" id="KW-1185">Reference proteome</keyword>
<gene>
    <name evidence="1" type="ORF">HaLaN_31371</name>
</gene>
<accession>A0A6A0AIU5</accession>